<dbReference type="EMBL" id="JAHHUM010001182">
    <property type="protein sequence ID" value="KAK5613911.1"/>
    <property type="molecule type" value="Genomic_DNA"/>
</dbReference>
<accession>A0AAV9RY02</accession>
<feature type="compositionally biased region" description="Polar residues" evidence="1">
    <location>
        <begin position="24"/>
        <end position="34"/>
    </location>
</feature>
<reference evidence="2 3" key="1">
    <citation type="submission" date="2021-06" db="EMBL/GenBank/DDBJ databases">
        <authorList>
            <person name="Palmer J.M."/>
        </authorList>
    </citation>
    <scope>NUCLEOTIDE SEQUENCE [LARGE SCALE GENOMIC DNA]</scope>
    <source>
        <strain evidence="2 3">MEX-2019</strain>
        <tissue evidence="2">Muscle</tissue>
    </source>
</reference>
<evidence type="ECO:0000313" key="3">
    <source>
        <dbReference type="Proteomes" id="UP001311232"/>
    </source>
</evidence>
<dbReference type="Proteomes" id="UP001311232">
    <property type="component" value="Unassembled WGS sequence"/>
</dbReference>
<gene>
    <name evidence="2" type="ORF">CRENBAI_014358</name>
</gene>
<dbReference type="AlphaFoldDB" id="A0AAV9RY02"/>
<keyword evidence="3" id="KW-1185">Reference proteome</keyword>
<protein>
    <submittedName>
        <fullName evidence="2">Uncharacterized protein</fullName>
    </submittedName>
</protein>
<proteinExistence type="predicted"/>
<comment type="caution">
    <text evidence="2">The sequence shown here is derived from an EMBL/GenBank/DDBJ whole genome shotgun (WGS) entry which is preliminary data.</text>
</comment>
<organism evidence="2 3">
    <name type="scientific">Crenichthys baileyi</name>
    <name type="common">White River springfish</name>
    <dbReference type="NCBI Taxonomy" id="28760"/>
    <lineage>
        <taxon>Eukaryota</taxon>
        <taxon>Metazoa</taxon>
        <taxon>Chordata</taxon>
        <taxon>Craniata</taxon>
        <taxon>Vertebrata</taxon>
        <taxon>Euteleostomi</taxon>
        <taxon>Actinopterygii</taxon>
        <taxon>Neopterygii</taxon>
        <taxon>Teleostei</taxon>
        <taxon>Neoteleostei</taxon>
        <taxon>Acanthomorphata</taxon>
        <taxon>Ovalentaria</taxon>
        <taxon>Atherinomorphae</taxon>
        <taxon>Cyprinodontiformes</taxon>
        <taxon>Goodeidae</taxon>
        <taxon>Crenichthys</taxon>
    </lineage>
</organism>
<name>A0AAV9RY02_9TELE</name>
<feature type="region of interest" description="Disordered" evidence="1">
    <location>
        <begin position="19"/>
        <end position="38"/>
    </location>
</feature>
<evidence type="ECO:0000256" key="1">
    <source>
        <dbReference type="SAM" id="MobiDB-lite"/>
    </source>
</evidence>
<sequence length="104" mass="11328">MEIKQNGIICCRLLWRKGREGGSSDASVTNSKTSGFPPLAKVAKYDGPSAVDWNKTRMKIASLENLRGFFWSRVKSTSSIGKVKFPGLLIPGTSFMSLASGENE</sequence>
<evidence type="ECO:0000313" key="2">
    <source>
        <dbReference type="EMBL" id="KAK5613911.1"/>
    </source>
</evidence>